<dbReference type="PANTHER" id="PTHR12526">
    <property type="entry name" value="GLYCOSYLTRANSFERASE"/>
    <property type="match status" value="1"/>
</dbReference>
<organism evidence="1 2">
    <name type="scientific">Altericroceibacterium spongiae</name>
    <dbReference type="NCBI Taxonomy" id="2320269"/>
    <lineage>
        <taxon>Bacteria</taxon>
        <taxon>Pseudomonadati</taxon>
        <taxon>Pseudomonadota</taxon>
        <taxon>Alphaproteobacteria</taxon>
        <taxon>Sphingomonadales</taxon>
        <taxon>Erythrobacteraceae</taxon>
        <taxon>Altericroceibacterium</taxon>
    </lineage>
</organism>
<dbReference type="GO" id="GO:0016740">
    <property type="term" value="F:transferase activity"/>
    <property type="evidence" value="ECO:0007669"/>
    <property type="project" value="UniProtKB-KW"/>
</dbReference>
<dbReference type="RefSeq" id="WP_120323148.1">
    <property type="nucleotide sequence ID" value="NZ_RAPF01000001.1"/>
</dbReference>
<name>A0A420ERC6_9SPHN</name>
<keyword evidence="2" id="KW-1185">Reference proteome</keyword>
<dbReference type="Proteomes" id="UP000284395">
    <property type="component" value="Unassembled WGS sequence"/>
</dbReference>
<proteinExistence type="predicted"/>
<comment type="caution">
    <text evidence="1">The sequence shown here is derived from an EMBL/GenBank/DDBJ whole genome shotgun (WGS) entry which is preliminary data.</text>
</comment>
<dbReference type="SUPFAM" id="SSF53756">
    <property type="entry name" value="UDP-Glycosyltransferase/glycogen phosphorylase"/>
    <property type="match status" value="1"/>
</dbReference>
<dbReference type="EMBL" id="RAPF01000001">
    <property type="protein sequence ID" value="RKF23244.1"/>
    <property type="molecule type" value="Genomic_DNA"/>
</dbReference>
<dbReference type="Pfam" id="PF13692">
    <property type="entry name" value="Glyco_trans_1_4"/>
    <property type="match status" value="1"/>
</dbReference>
<dbReference type="NCBIfam" id="TIGR03087">
    <property type="entry name" value="stp1"/>
    <property type="match status" value="1"/>
</dbReference>
<dbReference type="AlphaFoldDB" id="A0A420ERC6"/>
<sequence>MTGEVLFLAHRIPFPPDRGDKIRSHHLLKHLAQLAPVHVACFVDNSSDMAHEGDLATIARSYRLIDRKKSLPLAGLEALVKREAVSLAAFRSQSLKDYVAKLLSERPIETIYVFSGQMGQYVPEGFAGQVILDLVDVDSAKFEAYAPGMSQPMRWINEREGRLLKEEEQRLVERADEVLLVSDSEVELLRRRLLAPIAGSNKIRALSNGINSNFFNPALVAPEPELASSRGPHYVFTGQMDYPPNVTAALRVISRLLPAIREVMPEAQFHIVGRNPVPKLREYDGVKGCRVWGEVEDIRPFLLSADCVLVPLEIARGVQNKVLEAMAMGCAVVLSKQAATGIGATDQLHFLVADGDKPFVQAALQAVKEENRISLGEAARHFVVETKSWQAMLEPLADLVKAGLRRRQRL</sequence>
<evidence type="ECO:0000313" key="2">
    <source>
        <dbReference type="Proteomes" id="UP000284395"/>
    </source>
</evidence>
<gene>
    <name evidence="1" type="ORF">D6851_01835</name>
</gene>
<dbReference type="OrthoDB" id="9807209at2"/>
<reference evidence="1 2" key="1">
    <citation type="submission" date="2018-09" db="EMBL/GenBank/DDBJ databases">
        <title>Altererythrobacter spongiae sp. nov., isolated from a marine sponge.</title>
        <authorList>
            <person name="Zhuang L."/>
            <person name="Luo L."/>
        </authorList>
    </citation>
    <scope>NUCLEOTIDE SEQUENCE [LARGE SCALE GENOMIC DNA]</scope>
    <source>
        <strain evidence="1 2">HN-Y73</strain>
    </source>
</reference>
<keyword evidence="1" id="KW-0808">Transferase</keyword>
<dbReference type="CDD" id="cd03801">
    <property type="entry name" value="GT4_PimA-like"/>
    <property type="match status" value="1"/>
</dbReference>
<dbReference type="Gene3D" id="3.40.50.2000">
    <property type="entry name" value="Glycogen Phosphorylase B"/>
    <property type="match status" value="2"/>
</dbReference>
<protein>
    <submittedName>
        <fullName evidence="1">TIGR03087 family PEP-CTERM/XrtA system glycosyltransferase</fullName>
    </submittedName>
</protein>
<evidence type="ECO:0000313" key="1">
    <source>
        <dbReference type="EMBL" id="RKF23244.1"/>
    </source>
</evidence>
<dbReference type="InterPro" id="IPR017521">
    <property type="entry name" value="Sugar_tfrase_PEP-CTERM_Stp1"/>
</dbReference>
<accession>A0A420ERC6</accession>